<dbReference type="PANTHER" id="PTHR11717">
    <property type="entry name" value="LOW MOLECULAR WEIGHT PROTEIN TYROSINE PHOSPHATASE"/>
    <property type="match status" value="1"/>
</dbReference>
<dbReference type="EC" id="3.1.3.48" evidence="2"/>
<dbReference type="CDD" id="cd16343">
    <property type="entry name" value="LMWPTP"/>
    <property type="match status" value="1"/>
</dbReference>
<dbReference type="SUPFAM" id="SSF52788">
    <property type="entry name" value="Phosphotyrosine protein phosphatases I"/>
    <property type="match status" value="1"/>
</dbReference>
<dbReference type="Proteomes" id="UP000198654">
    <property type="component" value="Unassembled WGS sequence"/>
</dbReference>
<reference evidence="8 9" key="1">
    <citation type="submission" date="2016-10" db="EMBL/GenBank/DDBJ databases">
        <authorList>
            <person name="de Groot N.N."/>
        </authorList>
    </citation>
    <scope>NUCLEOTIDE SEQUENCE [LARGE SCALE GENOMIC DNA]</scope>
    <source>
        <strain evidence="8 9">DSM 14789</strain>
    </source>
</reference>
<accession>A0A1G9EU32</accession>
<evidence type="ECO:0000259" key="7">
    <source>
        <dbReference type="SMART" id="SM00226"/>
    </source>
</evidence>
<evidence type="ECO:0000313" key="8">
    <source>
        <dbReference type="EMBL" id="SDK79591.1"/>
    </source>
</evidence>
<evidence type="ECO:0000256" key="3">
    <source>
        <dbReference type="ARBA" id="ARBA00022801"/>
    </source>
</evidence>
<keyword evidence="9" id="KW-1185">Reference proteome</keyword>
<gene>
    <name evidence="8" type="ORF">SAMN05661010_00115</name>
</gene>
<keyword evidence="4" id="KW-0904">Protein phosphatase</keyword>
<dbReference type="InterPro" id="IPR036196">
    <property type="entry name" value="Ptyr_pPase_sf"/>
</dbReference>
<evidence type="ECO:0000313" key="9">
    <source>
        <dbReference type="Proteomes" id="UP000198654"/>
    </source>
</evidence>
<evidence type="ECO:0000256" key="4">
    <source>
        <dbReference type="ARBA" id="ARBA00022912"/>
    </source>
</evidence>
<dbReference type="Pfam" id="PF01451">
    <property type="entry name" value="LMWPc"/>
    <property type="match status" value="1"/>
</dbReference>
<name>A0A1G9EU32_9GAMM</name>
<dbReference type="STRING" id="119000.SAMN05661010_00115"/>
<dbReference type="PRINTS" id="PR00719">
    <property type="entry name" value="LMWPTPASE"/>
</dbReference>
<dbReference type="InterPro" id="IPR017867">
    <property type="entry name" value="Tyr_phospatase_low_mol_wt"/>
</dbReference>
<dbReference type="OrthoDB" id="9784339at2"/>
<dbReference type="GO" id="GO:0004725">
    <property type="term" value="F:protein tyrosine phosphatase activity"/>
    <property type="evidence" value="ECO:0007669"/>
    <property type="project" value="UniProtKB-EC"/>
</dbReference>
<protein>
    <recommendedName>
        <fullName evidence="2">protein-tyrosine-phosphatase</fullName>
        <ecNumber evidence="2">3.1.3.48</ecNumber>
    </recommendedName>
</protein>
<dbReference type="InterPro" id="IPR050438">
    <property type="entry name" value="LMW_PTPase"/>
</dbReference>
<feature type="domain" description="Phosphotyrosine protein phosphatase I" evidence="7">
    <location>
        <begin position="4"/>
        <end position="146"/>
    </location>
</feature>
<proteinExistence type="inferred from homology"/>
<keyword evidence="3" id="KW-0378">Hydrolase</keyword>
<sequence>MQFSHLLIVCTGNVCRSPVAGALLRARLPHLTIESAGLSALVGQGVEPLATALAEGEGLDVSQHRARQITQEMIQQADLVLVMSEGQRLAMAKLAPAAIGKTLLFGRWLDDGGKGEEIPDPYHKSREAFGHVHRQLVRAADAWQSRLG</sequence>
<evidence type="ECO:0000256" key="6">
    <source>
        <dbReference type="PIRSR" id="PIRSR617867-1"/>
    </source>
</evidence>
<dbReference type="InterPro" id="IPR023485">
    <property type="entry name" value="Ptyr_pPase"/>
</dbReference>
<dbReference type="AlphaFoldDB" id="A0A1G9EU32"/>
<dbReference type="RefSeq" id="WP_089724497.1">
    <property type="nucleotide sequence ID" value="NZ_FNGI01000001.1"/>
</dbReference>
<dbReference type="PANTHER" id="PTHR11717:SF31">
    <property type="entry name" value="LOW MOLECULAR WEIGHT PROTEIN-TYROSINE-PHOSPHATASE ETP-RELATED"/>
    <property type="match status" value="1"/>
</dbReference>
<dbReference type="EMBL" id="FNGI01000001">
    <property type="protein sequence ID" value="SDK79591.1"/>
    <property type="molecule type" value="Genomic_DNA"/>
</dbReference>
<dbReference type="SMART" id="SM00226">
    <property type="entry name" value="LMWPc"/>
    <property type="match status" value="1"/>
</dbReference>
<comment type="catalytic activity">
    <reaction evidence="5">
        <text>O-phospho-L-tyrosyl-[protein] + H2O = L-tyrosyl-[protein] + phosphate</text>
        <dbReference type="Rhea" id="RHEA:10684"/>
        <dbReference type="Rhea" id="RHEA-COMP:10136"/>
        <dbReference type="Rhea" id="RHEA-COMP:20101"/>
        <dbReference type="ChEBI" id="CHEBI:15377"/>
        <dbReference type="ChEBI" id="CHEBI:43474"/>
        <dbReference type="ChEBI" id="CHEBI:46858"/>
        <dbReference type="ChEBI" id="CHEBI:61978"/>
        <dbReference type="EC" id="3.1.3.48"/>
    </reaction>
</comment>
<feature type="active site" description="Nucleophile" evidence="6">
    <location>
        <position position="10"/>
    </location>
</feature>
<feature type="active site" description="Proton donor" evidence="6">
    <location>
        <position position="120"/>
    </location>
</feature>
<evidence type="ECO:0000256" key="1">
    <source>
        <dbReference type="ARBA" id="ARBA00011063"/>
    </source>
</evidence>
<evidence type="ECO:0000256" key="5">
    <source>
        <dbReference type="ARBA" id="ARBA00051722"/>
    </source>
</evidence>
<evidence type="ECO:0000256" key="2">
    <source>
        <dbReference type="ARBA" id="ARBA00013064"/>
    </source>
</evidence>
<dbReference type="Gene3D" id="3.40.50.2300">
    <property type="match status" value="1"/>
</dbReference>
<comment type="similarity">
    <text evidence="1">Belongs to the low molecular weight phosphotyrosine protein phosphatase family.</text>
</comment>
<feature type="active site" evidence="6">
    <location>
        <position position="16"/>
    </location>
</feature>
<organism evidence="8 9">
    <name type="scientific">Modicisalibacter muralis</name>
    <dbReference type="NCBI Taxonomy" id="119000"/>
    <lineage>
        <taxon>Bacteria</taxon>
        <taxon>Pseudomonadati</taxon>
        <taxon>Pseudomonadota</taxon>
        <taxon>Gammaproteobacteria</taxon>
        <taxon>Oceanospirillales</taxon>
        <taxon>Halomonadaceae</taxon>
        <taxon>Modicisalibacter</taxon>
    </lineage>
</organism>